<gene>
    <name evidence="1" type="ORF">MCOR_32495</name>
</gene>
<evidence type="ECO:0000313" key="2">
    <source>
        <dbReference type="Proteomes" id="UP000507470"/>
    </source>
</evidence>
<dbReference type="InterPro" id="IPR036116">
    <property type="entry name" value="FN3_sf"/>
</dbReference>
<dbReference type="EMBL" id="CACVKT020005819">
    <property type="protein sequence ID" value="CAC5398098.1"/>
    <property type="molecule type" value="Genomic_DNA"/>
</dbReference>
<dbReference type="OrthoDB" id="6114161at2759"/>
<keyword evidence="2" id="KW-1185">Reference proteome</keyword>
<dbReference type="PANTHER" id="PTHR16897">
    <property type="entry name" value="OS10G0105400 PROTEIN"/>
    <property type="match status" value="1"/>
</dbReference>
<protein>
    <submittedName>
        <fullName evidence="1">Uncharacterized protein</fullName>
    </submittedName>
</protein>
<organism evidence="1 2">
    <name type="scientific">Mytilus coruscus</name>
    <name type="common">Sea mussel</name>
    <dbReference type="NCBI Taxonomy" id="42192"/>
    <lineage>
        <taxon>Eukaryota</taxon>
        <taxon>Metazoa</taxon>
        <taxon>Spiralia</taxon>
        <taxon>Lophotrochozoa</taxon>
        <taxon>Mollusca</taxon>
        <taxon>Bivalvia</taxon>
        <taxon>Autobranchia</taxon>
        <taxon>Pteriomorphia</taxon>
        <taxon>Mytilida</taxon>
        <taxon>Mytiloidea</taxon>
        <taxon>Mytilidae</taxon>
        <taxon>Mytilinae</taxon>
        <taxon>Mytilus</taxon>
    </lineage>
</organism>
<dbReference type="PANTHER" id="PTHR16897:SF2">
    <property type="entry name" value="OS03G0226600 PROTEIN"/>
    <property type="match status" value="1"/>
</dbReference>
<dbReference type="SUPFAM" id="SSF49265">
    <property type="entry name" value="Fibronectin type III"/>
    <property type="match status" value="1"/>
</dbReference>
<proteinExistence type="predicted"/>
<evidence type="ECO:0000313" key="1">
    <source>
        <dbReference type="EMBL" id="CAC5398098.1"/>
    </source>
</evidence>
<dbReference type="Proteomes" id="UP000507470">
    <property type="component" value="Unassembled WGS sequence"/>
</dbReference>
<name>A0A6J8CNR8_MYTCO</name>
<sequence length="2687" mass="301707">MEDGDTFEFRLQSRDIMNNTLNDSVQVYIDSSVPEIKNIWLVSKTQKQLYVHHSSDLSSMQFEFKAFDVQSGVREIKWSFGIYENKTVLIEKAIGVTETNRSNACMNITSCYCPIIGECSSTTFVARLKKLKSLNRHNGNHNRRYFFSVTAINTAHLVAYDHIDILVDESPPEVGVVLEGPIGSPDIDYTSINELTVHWHGFIDHESGIKLYKVAIGRNCINNLKNIETGNINSSFVLETAHESAKLVFPDGQGKYHVTVMAFNNAMSSSKIACSDGITYDESVPEIVNVSIKHAQTVESIGCYDGVPWLVKKNLSRVKLFGDECSKLCTNKSNDDMLTLLPIIEENTSEGIAVSSFMCRTIGCYKQNFIYTPTDLFQITWDISEDYSQISNAYVGFGKDLSVIDSPNLMAYTKIHHFKSYIQHHLGLIGENTIFLFIKVQNRAGLEEKIWFGPILADETPPVCQAIPKPVIDNGFVIAQWDKKIFYDTEQTEEIGSVMFRFGVANKYVTPFMEWDIKSHGGQCDILHQCIKYPMNKLQVYDSEKSLDFHIQMHVYNYAGHYCSINTPSFKLPHLTPPRHGIVFDVYSGSTRPYKDVDVIYDANFYCFIMKGFISEKINLEVGIGTVNKSDDAIEFHVFNATNEEITCESMVQLKTEKKYYVTIRASYKNQEMYRVSSDGFVILNSTSVTSSLTIYHGIRCGEENVLDKWSISSPNSVLQLSKPLQHGVTHSLFTDFTNASFTISNTNVLVKYRRQILNQMIITFIPLVSVSKISIDVDSNNSNKSSNITLFLHQCDPDKELQSSTTLLPVYWSIGEEYKQYVSHYEAGLCQMTNDTTCESRLLYESVGTDQYKYFRGNFKESVYKVFVKTCFGLKCLAPSISSDIVVEIVAPKNIKVQALLHLADNCINTTVKWRKSSCTVMYKETIPVGYRWSLFKDRGNTILTDWKVYIRKETDENKELVTDSDCLDIPVYLHHQIYVCIEAFCPSSDIKRACSRSTVIDDPNIYDKKIIYDLNLNNPVIKRISELKHSSNIGKHLSVFHDNEMDFAEQNVKISGFLLGVFEVSVKWFLMKHQVIPSIDCSLELSCLFTTDTTNGFVNFDNPYLKDHGILYICALTDTFQGCSDGFLVDDDILKGGKVSIPSRNGYVIEGSSLHIQWSGFYGNSKVIDMGYLNAIAFYQYAIGTSIGGTDVVPFKTAGLADFVVVTDLRLQPGQIYYATIRAFDHLNRSVERHSEGVIYDNTSPSTGTTQVDRGLRYFVKNKPMSVQWFGFEDKESGIVQFEIGIGSTNNSADIVPFHEAKMLPEINGDSRLTDGHQYYAIVKATNGAGLSSFSVSTPFVIDSTIPMIGHVMDISLPNNEGETDAIDIDYQRNATSISCKWSGFHDPHSQIESYYVGLGLTAGNDDIETLTNVGLRNTKTWTSTFVQGVRYYCILKACNGAGLCSHGSSNGVIIDNSAPIPGLVVVGEPGIHSRYQSDNSSLHATWIGFEDPQSGIDHFEVCIGTQPLICDIMKHWNVSLSSSFVKTQLGLKDDVPMFVTVRACNKVELCVKRSSQSFVIDDTPPVLITRPFIESINDNQSSILQIIPDPSFFKLRWKFDDDRSPIVRTTISIHSKLDSHIPMADTILSNENTFTVKLVKDDQLRLGDVYVVKVTACNAALLCNTSYSSDFLLDYSPPQIGGFMPPLNWEVIPGTFKSIRFHLTWYGFSDVESDIKLFYISIGYDYGRADIINAFKVKPNQQDPRGMQSTTLDIDSPNKLRERLVFTIWAENNAGLLSSQSKITTDVVSFNRNFTKGNLFIQKHSCVAEYCNNDCTCAVVGQKCKADSKSQCNIKTDNNGIFSIGLKLIVPTPDIGVLGSSSCLLSKWTENLNESIWRFEYTFGIQNEQPGEGVFNLASENPWRDVGKETKAIHCLSPSNQLKHKANYVAYVRAWYSFTIYKIFHSEPVQVDHTSPDIHKRYFVIDSISNCKKDVDYILSTDSLLSCWDGVFYDDESGVMNFMVSLGTSPYADDIMCMHDVGNETRVAWNGIQYEPGTRYYTTVRAINNIGLQTELSSDGFVIDDIAPIVGIVYNTRHHTDAIYQSNNQPVQFSWHGFEDEHSFIDSYYVGFIVNGKGQMANVSFSFQMLGIHDHTVYDGTLTHGDTIAAMVKAIDKAGHESHIVTSLPLSIDNTPPQSFDCKHFDKIYEKQITGKDWWLDQITCHKNNVYKIKVSITEVTFDFKAVLAVDDISMVLTFARDSDGSLITEYNFFAFETAPKYFSLNVYGGLKSTEMSISVLKCFSINIGAHDIKTITTQQISPDRISICVRAIDLESGIKQVNIGIGSVNGSFQLQTMKSAISSSHRMHDIVEANLTHGEHVYVQAVVINHAGLQTEFTSHPFVVDHIPPVIQSLESSLWYRVDAQNDTTSIVHSRWHVIDDESDVKFCEYCIGFSESSCEIIGWTATSSISFTQSKTFKVQHGSRIFLKLRCINGVQLSGYAHNGPLVVSYIPPENIDSKIQFITDTGISNVTGDQKTLTFRWDYFHDLSGIQSYSTRVFRNKTVFSDIQTPNKNYIRIKNVPMKNQETYSVDVVGTNVGNISSIPKQASVRCEHNKPSLSGKGFGYGTNYIEWNGVFQSTDIGSFEVAIGSAKGMSDILMPSTTTETRVTIDVLPDYHEIRAVVTATSITGMSTTYRQTIIL</sequence>
<reference evidence="1 2" key="1">
    <citation type="submission" date="2020-06" db="EMBL/GenBank/DDBJ databases">
        <authorList>
            <person name="Li R."/>
            <person name="Bekaert M."/>
        </authorList>
    </citation>
    <scope>NUCLEOTIDE SEQUENCE [LARGE SCALE GENOMIC DNA]</scope>
    <source>
        <strain evidence="2">wild</strain>
    </source>
</reference>
<accession>A0A6J8CNR8</accession>